<name>A0A1G5ZG58_9BACT</name>
<protein>
    <submittedName>
        <fullName evidence="2">Uncharacterized protein</fullName>
    </submittedName>
</protein>
<gene>
    <name evidence="2" type="ORF">SAMN03080617_03786</name>
</gene>
<accession>A0A1G5ZG58</accession>
<evidence type="ECO:0000313" key="2">
    <source>
        <dbReference type="EMBL" id="SDA93754.1"/>
    </source>
</evidence>
<reference evidence="3" key="1">
    <citation type="submission" date="2016-10" db="EMBL/GenBank/DDBJ databases">
        <authorList>
            <person name="Varghese N."/>
            <person name="Submissions S."/>
        </authorList>
    </citation>
    <scope>NUCLEOTIDE SEQUENCE [LARGE SCALE GENOMIC DNA]</scope>
    <source>
        <strain evidence="3">DSM 22703</strain>
    </source>
</reference>
<dbReference type="AlphaFoldDB" id="A0A1G5ZG58"/>
<keyword evidence="3" id="KW-1185">Reference proteome</keyword>
<proteinExistence type="predicted"/>
<organism evidence="2 3">
    <name type="scientific">Algoriphagus alkaliphilus</name>
    <dbReference type="NCBI Taxonomy" id="279824"/>
    <lineage>
        <taxon>Bacteria</taxon>
        <taxon>Pseudomonadati</taxon>
        <taxon>Bacteroidota</taxon>
        <taxon>Cytophagia</taxon>
        <taxon>Cytophagales</taxon>
        <taxon>Cyclobacteriaceae</taxon>
        <taxon>Algoriphagus</taxon>
    </lineage>
</organism>
<dbReference type="OrthoDB" id="958951at2"/>
<keyword evidence="1" id="KW-0732">Signal</keyword>
<sequence length="298" mass="33631">MNKSILLFFVTMASFSSFALAQSKNDVIHLIEGPMEVQVIEVGFNTIKYSFPNENTVYSISKHQVSKIEFASGREEVFNSPFKLVNGLDDFQNVYISYNPEDVVGLDPRGELFSKATGVTTLSSINNVKNRAMDKLKAEASMLGANVVLVGNVFQRGNQYGGENQAGNSTQTTFSGTAYSTQKLDLEKAKSMLLDQSFHHYQTHKLNRNSWSPERAIATVYDKDRKPLMFEFDKLIEKEDGVYVSASKIPTKTKELKVIHADNEMVVVMERNDKIITNYILISKDNKYFKNFASRVIL</sequence>
<dbReference type="RefSeq" id="WP_139183677.1">
    <property type="nucleotide sequence ID" value="NZ_FMXE01000036.1"/>
</dbReference>
<evidence type="ECO:0000256" key="1">
    <source>
        <dbReference type="SAM" id="SignalP"/>
    </source>
</evidence>
<feature type="signal peptide" evidence="1">
    <location>
        <begin position="1"/>
        <end position="21"/>
    </location>
</feature>
<feature type="chain" id="PRO_5011488940" evidence="1">
    <location>
        <begin position="22"/>
        <end position="298"/>
    </location>
</feature>
<evidence type="ECO:0000313" key="3">
    <source>
        <dbReference type="Proteomes" id="UP000198756"/>
    </source>
</evidence>
<dbReference type="EMBL" id="FMXE01000036">
    <property type="protein sequence ID" value="SDA93754.1"/>
    <property type="molecule type" value="Genomic_DNA"/>
</dbReference>
<dbReference type="Proteomes" id="UP000198756">
    <property type="component" value="Unassembled WGS sequence"/>
</dbReference>